<comment type="subcellular location">
    <subcellularLocation>
        <location evidence="1">Membrane</location>
    </subcellularLocation>
    <subcellularLocation>
        <location evidence="9">Mitochondrion membrane</location>
        <topology evidence="9">Multi-pass membrane protein</topology>
    </subcellularLocation>
</comment>
<evidence type="ECO:0000256" key="6">
    <source>
        <dbReference type="ARBA" id="ARBA00022989"/>
    </source>
</evidence>
<dbReference type="AlphaFoldDB" id="A0A346RIE9"/>
<feature type="transmembrane region" description="Helical" evidence="9">
    <location>
        <begin position="6"/>
        <end position="25"/>
    </location>
</feature>
<reference evidence="10" key="1">
    <citation type="journal article" date="2018" name="J. ISSAAS">
        <title>The contribution of mitochondrial metagenomics to large-scale data mining and phylogenetic analysis of Coleoptera.</title>
        <authorList>
            <person name="Miller K."/>
            <person name="Linard B."/>
            <person name="Motyka M."/>
            <person name="Bocek M."/>
            <person name="Vogler A.P."/>
        </authorList>
    </citation>
    <scope>NUCLEOTIDE SEQUENCE</scope>
</reference>
<geneLocation type="mitochondrion" evidence="10"/>
<keyword evidence="9 10" id="KW-0496">Mitochondrion</keyword>
<evidence type="ECO:0000256" key="1">
    <source>
        <dbReference type="ARBA" id="ARBA00004370"/>
    </source>
</evidence>
<keyword evidence="6 9" id="KW-1133">Transmembrane helix</keyword>
<comment type="catalytic activity">
    <reaction evidence="8 9">
        <text>a ubiquinone + NADH + 5 H(+)(in) = a ubiquinol + NAD(+) + 4 H(+)(out)</text>
        <dbReference type="Rhea" id="RHEA:29091"/>
        <dbReference type="Rhea" id="RHEA-COMP:9565"/>
        <dbReference type="Rhea" id="RHEA-COMP:9566"/>
        <dbReference type="ChEBI" id="CHEBI:15378"/>
        <dbReference type="ChEBI" id="CHEBI:16389"/>
        <dbReference type="ChEBI" id="CHEBI:17976"/>
        <dbReference type="ChEBI" id="CHEBI:57540"/>
        <dbReference type="ChEBI" id="CHEBI:57945"/>
        <dbReference type="EC" id="7.1.1.2"/>
    </reaction>
</comment>
<dbReference type="Pfam" id="PF00507">
    <property type="entry name" value="Oxidored_q4"/>
    <property type="match status" value="1"/>
</dbReference>
<evidence type="ECO:0000256" key="5">
    <source>
        <dbReference type="ARBA" id="ARBA00022692"/>
    </source>
</evidence>
<keyword evidence="7 9" id="KW-0472">Membrane</keyword>
<dbReference type="GO" id="GO:0030964">
    <property type="term" value="C:NADH dehydrogenase complex"/>
    <property type="evidence" value="ECO:0007669"/>
    <property type="project" value="TreeGrafter"/>
</dbReference>
<gene>
    <name evidence="10" type="primary">nad3</name>
</gene>
<evidence type="ECO:0000256" key="4">
    <source>
        <dbReference type="ARBA" id="ARBA00022448"/>
    </source>
</evidence>
<comment type="similarity">
    <text evidence="2 9">Belongs to the complex I subunit 3 family.</text>
</comment>
<dbReference type="GO" id="GO:0008137">
    <property type="term" value="F:NADH dehydrogenase (ubiquinone) activity"/>
    <property type="evidence" value="ECO:0007669"/>
    <property type="project" value="UniProtKB-UniRule"/>
</dbReference>
<accession>A0A346RIE9</accession>
<protein>
    <recommendedName>
        <fullName evidence="3 9">NADH-ubiquinone oxidoreductase chain 3</fullName>
        <ecNumber evidence="9">7.1.1.2</ecNumber>
    </recommendedName>
</protein>
<keyword evidence="9" id="KW-1278">Translocase</keyword>
<dbReference type="PANTHER" id="PTHR11058">
    <property type="entry name" value="NADH-UBIQUINONE OXIDOREDUCTASE CHAIN 3"/>
    <property type="match status" value="1"/>
</dbReference>
<dbReference type="PANTHER" id="PTHR11058:SF9">
    <property type="entry name" value="NADH-UBIQUINONE OXIDOREDUCTASE CHAIN 3"/>
    <property type="match status" value="1"/>
</dbReference>
<proteinExistence type="inferred from homology"/>
<evidence type="ECO:0000256" key="8">
    <source>
        <dbReference type="ARBA" id="ARBA00049551"/>
    </source>
</evidence>
<evidence type="ECO:0000313" key="10">
    <source>
        <dbReference type="EMBL" id="AXS65846.1"/>
    </source>
</evidence>
<keyword evidence="9" id="KW-0249">Electron transport</keyword>
<feature type="transmembrane region" description="Helical" evidence="9">
    <location>
        <begin position="57"/>
        <end position="79"/>
    </location>
</feature>
<feature type="transmembrane region" description="Helical" evidence="9">
    <location>
        <begin position="85"/>
        <end position="105"/>
    </location>
</feature>
<comment type="function">
    <text evidence="9">Core subunit of the mitochondrial membrane respiratory chain NADH dehydrogenase (Complex I) which catalyzes electron transfer from NADH through the respiratory chain, using ubiquinone as an electron acceptor. Essential for the catalytic activity of complex I.</text>
</comment>
<name>A0A346RIE9_9COLE</name>
<dbReference type="GO" id="GO:0031966">
    <property type="term" value="C:mitochondrial membrane"/>
    <property type="evidence" value="ECO:0007669"/>
    <property type="project" value="UniProtKB-SubCell"/>
</dbReference>
<keyword evidence="5 9" id="KW-0812">Transmembrane</keyword>
<dbReference type="Gene3D" id="1.20.58.1610">
    <property type="entry name" value="NADH:ubiquinone/plastoquinone oxidoreductase, chain 3"/>
    <property type="match status" value="1"/>
</dbReference>
<dbReference type="EC" id="7.1.1.2" evidence="9"/>
<keyword evidence="4 9" id="KW-0813">Transport</keyword>
<evidence type="ECO:0000256" key="7">
    <source>
        <dbReference type="ARBA" id="ARBA00023136"/>
    </source>
</evidence>
<keyword evidence="9" id="KW-0830">Ubiquinone</keyword>
<evidence type="ECO:0000256" key="3">
    <source>
        <dbReference type="ARBA" id="ARBA00021007"/>
    </source>
</evidence>
<evidence type="ECO:0000256" key="9">
    <source>
        <dbReference type="RuleBase" id="RU003640"/>
    </source>
</evidence>
<keyword evidence="9" id="KW-0679">Respiratory chain</keyword>
<sequence>MKNLVYLMSITITISIIMIILASILSMKTSMDREKSSPFECGFDPTQSARNSFSLHFFMIAVIFLIFDVEITMLIPIIQTLVNSIIINHTIMSTYMLTILILGLYHEWNQGMISWSS</sequence>
<dbReference type="InterPro" id="IPR000440">
    <property type="entry name" value="NADH_UbQ/plastoQ_OxRdtase_su3"/>
</dbReference>
<keyword evidence="9" id="KW-0520">NAD</keyword>
<organism evidence="10">
    <name type="scientific">Histeroidea sp. 3 KM-2017</name>
    <dbReference type="NCBI Taxonomy" id="2219436"/>
    <lineage>
        <taxon>Eukaryota</taxon>
        <taxon>Metazoa</taxon>
        <taxon>Ecdysozoa</taxon>
        <taxon>Arthropoda</taxon>
        <taxon>Hexapoda</taxon>
        <taxon>Insecta</taxon>
        <taxon>Pterygota</taxon>
        <taxon>Neoptera</taxon>
        <taxon>Endopterygota</taxon>
        <taxon>Coleoptera</taxon>
        <taxon>Polyphaga</taxon>
        <taxon>Staphyliniformia</taxon>
    </lineage>
</organism>
<dbReference type="InterPro" id="IPR038430">
    <property type="entry name" value="NDAH_ubi_oxred_su3_sf"/>
</dbReference>
<dbReference type="EMBL" id="MG193445">
    <property type="protein sequence ID" value="AXS65846.1"/>
    <property type="molecule type" value="Genomic_DNA"/>
</dbReference>
<evidence type="ECO:0000256" key="2">
    <source>
        <dbReference type="ARBA" id="ARBA00008472"/>
    </source>
</evidence>